<name>D5BDH0_ZUNPS</name>
<dbReference type="KEGG" id="zpr:ZPR_4576"/>
<dbReference type="EMBL" id="CP001650">
    <property type="protein sequence ID" value="ADF54876.1"/>
    <property type="molecule type" value="Genomic_DNA"/>
</dbReference>
<proteinExistence type="predicted"/>
<dbReference type="Proteomes" id="UP000001654">
    <property type="component" value="Chromosome"/>
</dbReference>
<dbReference type="AlphaFoldDB" id="D5BDH0"/>
<keyword evidence="2" id="KW-1185">Reference proteome</keyword>
<gene>
    <name evidence="1" type="ordered locus">ZPR_4576</name>
</gene>
<dbReference type="RefSeq" id="WP_013073936.1">
    <property type="nucleotide sequence ID" value="NC_014041.1"/>
</dbReference>
<dbReference type="HOGENOM" id="CLU_609625_0_0_10"/>
<evidence type="ECO:0000313" key="2">
    <source>
        <dbReference type="Proteomes" id="UP000001654"/>
    </source>
</evidence>
<protein>
    <submittedName>
        <fullName evidence="1">Uncharacterized protein</fullName>
    </submittedName>
</protein>
<dbReference type="OrthoDB" id="912496at2"/>
<reference evidence="1 2" key="1">
    <citation type="journal article" date="2010" name="BMC Genomics">
        <title>The complete genome of Zunongwangia profunda SM-A87 reveals its adaptation to the deep-sea environment and ecological role in sedimentary organic nitrogen degradation.</title>
        <authorList>
            <person name="Qin Q.L."/>
            <person name="Zhang X.Y."/>
            <person name="Wang X.M."/>
            <person name="Liu G.M."/>
            <person name="Chen X.L."/>
            <person name="Xie B.B."/>
            <person name="Dang H.Y."/>
            <person name="Zhou B.C."/>
            <person name="Yu J."/>
            <person name="Zhang Y.Z."/>
        </authorList>
    </citation>
    <scope>NUCLEOTIDE SEQUENCE [LARGE SCALE GENOMIC DNA]</scope>
    <source>
        <strain evidence="2">DSM 18752 / CCTCC AB 206139 / SM-A87</strain>
    </source>
</reference>
<evidence type="ECO:0000313" key="1">
    <source>
        <dbReference type="EMBL" id="ADF54876.1"/>
    </source>
</evidence>
<sequence length="449" mass="51340">MKNLIFILVIIGSILKVNSQKLLSEFQIDFNREGRYILANMYAFQNKIQNHTLLLSQEQEYLQSFILSNDLKLLSHSSKVKIPNKYTNPLTFEATKEDYKILISDDKFENFGVFSTNLETGKSVFREIDFKLKKEKFIASINWNGIQLITVSNKSNKLNFYSLKNLNTPKTIYILQELFNNRDKKVYLSELIENSSFIDMGLPSNIIASSSNFKLYESPNGLSITLDNRNLNTTKIDINLNELNYTLKEFFQPNLTYDSGPSNSNSSLLDNYLLQIAMNSENLAFHIRDLNNSSAVIKSYNFNSSQKNIPFINKPLIQDGGLAYHKEIDSPERFLKKIKKGQVAIFGHLLNNEYQISIGGVTELKTFNTTPQFGAVPISFGEKELHTTGVFDNNFNHLESEIAPNILVKASAILNNIKTPKSQVIFKNKKLDVLGYYDINSKTYKLFKI</sequence>
<accession>D5BDH0</accession>
<organism evidence="1 2">
    <name type="scientific">Zunongwangia profunda (strain DSM 18752 / CCTCC AB 206139 / SM-A87)</name>
    <name type="common">Wangia profunda</name>
    <dbReference type="NCBI Taxonomy" id="655815"/>
    <lineage>
        <taxon>Bacteria</taxon>
        <taxon>Pseudomonadati</taxon>
        <taxon>Bacteroidota</taxon>
        <taxon>Flavobacteriia</taxon>
        <taxon>Flavobacteriales</taxon>
        <taxon>Flavobacteriaceae</taxon>
        <taxon>Zunongwangia</taxon>
    </lineage>
</organism>
<dbReference type="STRING" id="655815.ZPR_4576"/>